<protein>
    <recommendedName>
        <fullName evidence="8">Histidine--tRNA ligase</fullName>
        <ecNumber evidence="8">6.1.1.21</ecNumber>
    </recommendedName>
    <alternativeName>
        <fullName evidence="8">Histidyl-tRNA synthetase</fullName>
        <shortName evidence="8">HisRS</shortName>
    </alternativeName>
</protein>
<proteinExistence type="inferred from homology"/>
<dbReference type="InterPro" id="IPR041715">
    <property type="entry name" value="HisRS-like_core"/>
</dbReference>
<feature type="binding site" evidence="9">
    <location>
        <position position="129"/>
    </location>
    <ligand>
        <name>L-histidine</name>
        <dbReference type="ChEBI" id="CHEBI:57595"/>
    </ligand>
</feature>
<dbReference type="SUPFAM" id="SSF52954">
    <property type="entry name" value="Class II aaRS ABD-related"/>
    <property type="match status" value="1"/>
</dbReference>
<evidence type="ECO:0000256" key="2">
    <source>
        <dbReference type="ARBA" id="ARBA00022598"/>
    </source>
</evidence>
<dbReference type="InterPro" id="IPR004154">
    <property type="entry name" value="Anticodon-bd"/>
</dbReference>
<dbReference type="NCBIfam" id="TIGR00442">
    <property type="entry name" value="hisS"/>
    <property type="match status" value="1"/>
</dbReference>
<comment type="catalytic activity">
    <reaction evidence="7 8">
        <text>tRNA(His) + L-histidine + ATP = L-histidyl-tRNA(His) + AMP + diphosphate + H(+)</text>
        <dbReference type="Rhea" id="RHEA:17313"/>
        <dbReference type="Rhea" id="RHEA-COMP:9665"/>
        <dbReference type="Rhea" id="RHEA-COMP:9689"/>
        <dbReference type="ChEBI" id="CHEBI:15378"/>
        <dbReference type="ChEBI" id="CHEBI:30616"/>
        <dbReference type="ChEBI" id="CHEBI:33019"/>
        <dbReference type="ChEBI" id="CHEBI:57595"/>
        <dbReference type="ChEBI" id="CHEBI:78442"/>
        <dbReference type="ChEBI" id="CHEBI:78527"/>
        <dbReference type="ChEBI" id="CHEBI:456215"/>
        <dbReference type="EC" id="6.1.1.21"/>
    </reaction>
</comment>
<feature type="domain" description="Aminoacyl-transfer RNA synthetases class-II family profile" evidence="10">
    <location>
        <begin position="1"/>
        <end position="323"/>
    </location>
</feature>
<keyword evidence="8" id="KW-0963">Cytoplasm</keyword>
<dbReference type="EMBL" id="MHIB01000005">
    <property type="protein sequence ID" value="OGY45118.1"/>
    <property type="molecule type" value="Genomic_DNA"/>
</dbReference>
<dbReference type="PIRSF" id="PIRSF001549">
    <property type="entry name" value="His-tRNA_synth"/>
    <property type="match status" value="1"/>
</dbReference>
<keyword evidence="6 8" id="KW-0030">Aminoacyl-tRNA synthetase</keyword>
<organism evidence="11 12">
    <name type="scientific">Candidatus Buchananbacteria bacterium RIFCSPHIGHO2_01_FULL_39_14</name>
    <dbReference type="NCBI Taxonomy" id="1797532"/>
    <lineage>
        <taxon>Bacteria</taxon>
        <taxon>Candidatus Buchananiibacteriota</taxon>
    </lineage>
</organism>
<dbReference type="InterPro" id="IPR006195">
    <property type="entry name" value="aa-tRNA-synth_II"/>
</dbReference>
<comment type="similarity">
    <text evidence="1 8">Belongs to the class-II aminoacyl-tRNA synthetase family.</text>
</comment>
<evidence type="ECO:0000256" key="5">
    <source>
        <dbReference type="ARBA" id="ARBA00022917"/>
    </source>
</evidence>
<dbReference type="SUPFAM" id="SSF55681">
    <property type="entry name" value="Class II aaRS and biotin synthetases"/>
    <property type="match status" value="1"/>
</dbReference>
<evidence type="ECO:0000256" key="7">
    <source>
        <dbReference type="ARBA" id="ARBA00047639"/>
    </source>
</evidence>
<dbReference type="GO" id="GO:0006427">
    <property type="term" value="P:histidyl-tRNA aminoacylation"/>
    <property type="evidence" value="ECO:0007669"/>
    <property type="project" value="UniProtKB-UniRule"/>
</dbReference>
<dbReference type="Proteomes" id="UP000178930">
    <property type="component" value="Unassembled WGS sequence"/>
</dbReference>
<feature type="binding site" evidence="9">
    <location>
        <begin position="260"/>
        <end position="261"/>
    </location>
    <ligand>
        <name>L-histidine</name>
        <dbReference type="ChEBI" id="CHEBI:57595"/>
    </ligand>
</feature>
<dbReference type="AlphaFoldDB" id="A0A1G1XYK9"/>
<keyword evidence="5 8" id="KW-0648">Protein biosynthesis</keyword>
<feature type="binding site" evidence="9">
    <location>
        <begin position="80"/>
        <end position="82"/>
    </location>
    <ligand>
        <name>L-histidine</name>
        <dbReference type="ChEBI" id="CHEBI:57595"/>
    </ligand>
</feature>
<sequence length="430" mass="48956">MPQLLRGFKDILPAEQNFWRFICQTAENFSLGYGFSRIDPPILEEAGLFVRSIGKQTDIVEKEMFTFNDVAQGMVVLRPEATASIARAYISHGMFNLPQPVKLFYWGPMFRRERPQSGRQRQFYQFGFEILGEANPVVDAQLIAIVSNFFNQIGLDQISLQVNSIGCPDCRKNFIEELVNYYRAKRKMLCEDCKNRLTKNPLRLLDCKQPSCQFIKASAPQIVDWLCENCKTHFMKVAEYLDSLNIFYKLNPYLVRGLDYYTRTVFEVWPTEKEEGSQSVLGGGGRYDGLVELLGGRPTPAVGVSLGVERIILQLKQKEVAIPSKKAPDVFLAQIGDAAKIKAFNLYERLRQENILVAESFAKDSLKSQLDSANKLKVKYALILGQKEVMDGTILIREMESGVQEIIDFKKTVAELKKKLNHNNHQTPVV</sequence>
<evidence type="ECO:0000313" key="12">
    <source>
        <dbReference type="Proteomes" id="UP000178930"/>
    </source>
</evidence>
<keyword evidence="2 8" id="KW-0436">Ligase</keyword>
<dbReference type="STRING" id="1797532.A2729_05385"/>
<comment type="subunit">
    <text evidence="8">Homodimer.</text>
</comment>
<dbReference type="CDD" id="cd00773">
    <property type="entry name" value="HisRS-like_core"/>
    <property type="match status" value="1"/>
</dbReference>
<evidence type="ECO:0000256" key="1">
    <source>
        <dbReference type="ARBA" id="ARBA00008226"/>
    </source>
</evidence>
<feature type="binding site" evidence="9">
    <location>
        <position position="125"/>
    </location>
    <ligand>
        <name>L-histidine</name>
        <dbReference type="ChEBI" id="CHEBI:57595"/>
    </ligand>
</feature>
<dbReference type="Pfam" id="PF03129">
    <property type="entry name" value="HGTP_anticodon"/>
    <property type="match status" value="1"/>
</dbReference>
<comment type="subcellular location">
    <subcellularLocation>
        <location evidence="8">Cytoplasm</location>
    </subcellularLocation>
</comment>
<dbReference type="EC" id="6.1.1.21" evidence="8"/>
<keyword evidence="3 8" id="KW-0547">Nucleotide-binding</keyword>
<evidence type="ECO:0000256" key="6">
    <source>
        <dbReference type="ARBA" id="ARBA00023146"/>
    </source>
</evidence>
<evidence type="ECO:0000256" key="3">
    <source>
        <dbReference type="ARBA" id="ARBA00022741"/>
    </source>
</evidence>
<reference evidence="11 12" key="1">
    <citation type="journal article" date="2016" name="Nat. Commun.">
        <title>Thousands of microbial genomes shed light on interconnected biogeochemical processes in an aquifer system.</title>
        <authorList>
            <person name="Anantharaman K."/>
            <person name="Brown C.T."/>
            <person name="Hug L.A."/>
            <person name="Sharon I."/>
            <person name="Castelle C.J."/>
            <person name="Probst A.J."/>
            <person name="Thomas B.C."/>
            <person name="Singh A."/>
            <person name="Wilkins M.J."/>
            <person name="Karaoz U."/>
            <person name="Brodie E.L."/>
            <person name="Williams K.H."/>
            <person name="Hubbard S.S."/>
            <person name="Banfield J.F."/>
        </authorList>
    </citation>
    <scope>NUCLEOTIDE SEQUENCE [LARGE SCALE GENOMIC DNA]</scope>
</reference>
<feature type="binding site" evidence="9">
    <location>
        <position position="111"/>
    </location>
    <ligand>
        <name>L-histidine</name>
        <dbReference type="ChEBI" id="CHEBI:57595"/>
    </ligand>
</feature>
<dbReference type="Gene3D" id="3.30.930.10">
    <property type="entry name" value="Bira Bifunctional Protein, Domain 2"/>
    <property type="match status" value="1"/>
</dbReference>
<dbReference type="PANTHER" id="PTHR43707:SF1">
    <property type="entry name" value="HISTIDINE--TRNA LIGASE, MITOCHONDRIAL-RELATED"/>
    <property type="match status" value="1"/>
</dbReference>
<accession>A0A1G1XYK9</accession>
<dbReference type="GO" id="GO:0004821">
    <property type="term" value="F:histidine-tRNA ligase activity"/>
    <property type="evidence" value="ECO:0007669"/>
    <property type="project" value="UniProtKB-UniRule"/>
</dbReference>
<dbReference type="PROSITE" id="PS50862">
    <property type="entry name" value="AA_TRNA_LIGASE_II"/>
    <property type="match status" value="1"/>
</dbReference>
<dbReference type="PANTHER" id="PTHR43707">
    <property type="entry name" value="HISTIDYL-TRNA SYNTHETASE"/>
    <property type="match status" value="1"/>
</dbReference>
<dbReference type="CDD" id="cd00859">
    <property type="entry name" value="HisRS_anticodon"/>
    <property type="match status" value="1"/>
</dbReference>
<evidence type="ECO:0000256" key="9">
    <source>
        <dbReference type="PIRSR" id="PIRSR001549-1"/>
    </source>
</evidence>
<dbReference type="HAMAP" id="MF_00127">
    <property type="entry name" value="His_tRNA_synth"/>
    <property type="match status" value="1"/>
</dbReference>
<dbReference type="InterPro" id="IPR033656">
    <property type="entry name" value="HisRS_anticodon"/>
</dbReference>
<evidence type="ECO:0000259" key="10">
    <source>
        <dbReference type="PROSITE" id="PS50862"/>
    </source>
</evidence>
<evidence type="ECO:0000313" key="11">
    <source>
        <dbReference type="EMBL" id="OGY45118.1"/>
    </source>
</evidence>
<dbReference type="InterPro" id="IPR004516">
    <property type="entry name" value="HisRS/HisZ"/>
</dbReference>
<gene>
    <name evidence="8" type="primary">hisS</name>
    <name evidence="11" type="ORF">A2729_05385</name>
</gene>
<dbReference type="GO" id="GO:0005737">
    <property type="term" value="C:cytoplasm"/>
    <property type="evidence" value="ECO:0007669"/>
    <property type="project" value="UniProtKB-SubCell"/>
</dbReference>
<keyword evidence="4 8" id="KW-0067">ATP-binding</keyword>
<dbReference type="InterPro" id="IPR015807">
    <property type="entry name" value="His-tRNA-ligase"/>
</dbReference>
<evidence type="ECO:0000256" key="8">
    <source>
        <dbReference type="HAMAP-Rule" id="MF_00127"/>
    </source>
</evidence>
<dbReference type="InterPro" id="IPR045864">
    <property type="entry name" value="aa-tRNA-synth_II/BPL/LPL"/>
</dbReference>
<comment type="caution">
    <text evidence="11">The sequence shown here is derived from an EMBL/GenBank/DDBJ whole genome shotgun (WGS) entry which is preliminary data.</text>
</comment>
<dbReference type="InterPro" id="IPR036621">
    <property type="entry name" value="Anticodon-bd_dom_sf"/>
</dbReference>
<name>A0A1G1XYK9_9BACT</name>
<dbReference type="GO" id="GO:0005524">
    <property type="term" value="F:ATP binding"/>
    <property type="evidence" value="ECO:0007669"/>
    <property type="project" value="UniProtKB-UniRule"/>
</dbReference>
<dbReference type="Gene3D" id="3.40.50.800">
    <property type="entry name" value="Anticodon-binding domain"/>
    <property type="match status" value="1"/>
</dbReference>
<dbReference type="Pfam" id="PF13393">
    <property type="entry name" value="tRNA-synt_His"/>
    <property type="match status" value="1"/>
</dbReference>
<evidence type="ECO:0000256" key="4">
    <source>
        <dbReference type="ARBA" id="ARBA00022840"/>
    </source>
</evidence>
<feature type="binding site" evidence="9">
    <location>
        <position position="256"/>
    </location>
    <ligand>
        <name>L-histidine</name>
        <dbReference type="ChEBI" id="CHEBI:57595"/>
    </ligand>
</feature>